<name>A0A833RJF0_9POAL</name>
<evidence type="ECO:0000259" key="7">
    <source>
        <dbReference type="SMART" id="SM01332"/>
    </source>
</evidence>
<dbReference type="EMBL" id="SWLB01000007">
    <property type="protein sequence ID" value="KAF3336951.1"/>
    <property type="molecule type" value="Genomic_DNA"/>
</dbReference>
<dbReference type="SMART" id="SM01332">
    <property type="entry name" value="Cyclin_C"/>
    <property type="match status" value="1"/>
</dbReference>
<sequence>MEAKENSSVAGIQQHIGPITRSRAVAARANGGAPPLVPLKKRPVLKDLNCHTGMAMNLKMTDLCADTKKGRGKRPASDVGTHNAAGTTLAVPLKKRVTLREVPNVLCDGVLSESSFPVPKAQTKVFREGNLVICKSTKEAKSPAGCKIPEFKNVDDINLNRKGSKEDGDSSEKIFLEESSSGARAFVMNADTINGDTSSSGIANIDCKRSNIRMCSIYASDIYSNFRANELIRRPTPDFLERLQTDVSQNMRAVLINWLVEVCEEYCLVPDTLYLTVYLIDRYLSMNKIERERLQLIGITCLKYEEMCAPRVQELCFITDNSYTKNEVLKLERQVLSLVGHNISVPTIKTFLRRFLRAAQASSKAHPALMHLTNYLAELALLEYSFLKFLPSVIASGAVFLAQWTLDQSTHPWNNTLQHYTGYKSSDIKKCILRLRDLQVNTKNCTRRGILYKYRQDKFSSVAFLTSPELPDNLFC</sequence>
<evidence type="ECO:0000259" key="6">
    <source>
        <dbReference type="SMART" id="SM00385"/>
    </source>
</evidence>
<dbReference type="AlphaFoldDB" id="A0A833RJF0"/>
<accession>A0A833RJF0</accession>
<dbReference type="CDD" id="cd20506">
    <property type="entry name" value="CYCLIN_AtCycA-like_rpt2"/>
    <property type="match status" value="1"/>
</dbReference>
<evidence type="ECO:0000256" key="1">
    <source>
        <dbReference type="ARBA" id="ARBA00006955"/>
    </source>
</evidence>
<dbReference type="OrthoDB" id="5590282at2759"/>
<feature type="domain" description="Cyclin-like" evidence="6">
    <location>
        <begin position="257"/>
        <end position="337"/>
    </location>
</feature>
<evidence type="ECO:0000256" key="5">
    <source>
        <dbReference type="RuleBase" id="RU000383"/>
    </source>
</evidence>
<evidence type="ECO:0000313" key="8">
    <source>
        <dbReference type="EMBL" id="KAF3336951.1"/>
    </source>
</evidence>
<dbReference type="GO" id="GO:0051301">
    <property type="term" value="P:cell division"/>
    <property type="evidence" value="ECO:0007669"/>
    <property type="project" value="UniProtKB-KW"/>
</dbReference>
<dbReference type="InterPro" id="IPR039361">
    <property type="entry name" value="Cyclin"/>
</dbReference>
<dbReference type="SUPFAM" id="SSF47954">
    <property type="entry name" value="Cyclin-like"/>
    <property type="match status" value="2"/>
</dbReference>
<dbReference type="InterPro" id="IPR036915">
    <property type="entry name" value="Cyclin-like_sf"/>
</dbReference>
<evidence type="ECO:0000256" key="4">
    <source>
        <dbReference type="ARBA" id="ARBA00023306"/>
    </source>
</evidence>
<feature type="domain" description="Cyclin-like" evidence="6">
    <location>
        <begin position="350"/>
        <end position="437"/>
    </location>
</feature>
<dbReference type="InterPro" id="IPR013763">
    <property type="entry name" value="Cyclin-like_dom"/>
</dbReference>
<keyword evidence="9" id="KW-1185">Reference proteome</keyword>
<dbReference type="Pfam" id="PF02984">
    <property type="entry name" value="Cyclin_C"/>
    <property type="match status" value="1"/>
</dbReference>
<dbReference type="Gene3D" id="1.10.472.10">
    <property type="entry name" value="Cyclin-like"/>
    <property type="match status" value="2"/>
</dbReference>
<dbReference type="PANTHER" id="PTHR10177">
    <property type="entry name" value="CYCLINS"/>
    <property type="match status" value="1"/>
</dbReference>
<evidence type="ECO:0000313" key="9">
    <source>
        <dbReference type="Proteomes" id="UP000623129"/>
    </source>
</evidence>
<keyword evidence="2" id="KW-0132">Cell division</keyword>
<comment type="caution">
    <text evidence="8">The sequence shown here is derived from an EMBL/GenBank/DDBJ whole genome shotgun (WGS) entry which is preliminary data.</text>
</comment>
<gene>
    <name evidence="8" type="ORF">FCM35_KLT19537</name>
</gene>
<feature type="domain" description="Cyclin C-terminal" evidence="7">
    <location>
        <begin position="346"/>
        <end position="468"/>
    </location>
</feature>
<keyword evidence="4" id="KW-0131">Cell cycle</keyword>
<dbReference type="Pfam" id="PF00134">
    <property type="entry name" value="Cyclin_N"/>
    <property type="match status" value="1"/>
</dbReference>
<dbReference type="FunFam" id="1.10.472.10:FF:000013">
    <property type="entry name" value="Cyclin A1"/>
    <property type="match status" value="1"/>
</dbReference>
<keyword evidence="3 5" id="KW-0195">Cyclin</keyword>
<dbReference type="InterPro" id="IPR006671">
    <property type="entry name" value="Cyclin_N"/>
</dbReference>
<dbReference type="InterPro" id="IPR048258">
    <property type="entry name" value="Cyclins_cyclin-box"/>
</dbReference>
<comment type="similarity">
    <text evidence="1">Belongs to the cyclin family. Cyclin AB subfamily.</text>
</comment>
<proteinExistence type="inferred from homology"/>
<dbReference type="InterPro" id="IPR004367">
    <property type="entry name" value="Cyclin_C-dom"/>
</dbReference>
<evidence type="ECO:0000256" key="2">
    <source>
        <dbReference type="ARBA" id="ARBA00022618"/>
    </source>
</evidence>
<dbReference type="SMART" id="SM00385">
    <property type="entry name" value="CYCLIN"/>
    <property type="match status" value="2"/>
</dbReference>
<organism evidence="8 9">
    <name type="scientific">Carex littledalei</name>
    <dbReference type="NCBI Taxonomy" id="544730"/>
    <lineage>
        <taxon>Eukaryota</taxon>
        <taxon>Viridiplantae</taxon>
        <taxon>Streptophyta</taxon>
        <taxon>Embryophyta</taxon>
        <taxon>Tracheophyta</taxon>
        <taxon>Spermatophyta</taxon>
        <taxon>Magnoliopsida</taxon>
        <taxon>Liliopsida</taxon>
        <taxon>Poales</taxon>
        <taxon>Cyperaceae</taxon>
        <taxon>Cyperoideae</taxon>
        <taxon>Cariceae</taxon>
        <taxon>Carex</taxon>
        <taxon>Carex subgen. Euthyceras</taxon>
    </lineage>
</organism>
<evidence type="ECO:0000256" key="3">
    <source>
        <dbReference type="ARBA" id="ARBA00023127"/>
    </source>
</evidence>
<protein>
    <submittedName>
        <fullName evidence="8">Cyclin-A2-1-like protein</fullName>
    </submittedName>
</protein>
<dbReference type="Proteomes" id="UP000623129">
    <property type="component" value="Unassembled WGS sequence"/>
</dbReference>
<dbReference type="PROSITE" id="PS00292">
    <property type="entry name" value="CYCLINS"/>
    <property type="match status" value="1"/>
</dbReference>
<reference evidence="8" key="1">
    <citation type="submission" date="2020-01" db="EMBL/GenBank/DDBJ databases">
        <title>Genome sequence of Kobresia littledalei, the first chromosome-level genome in the family Cyperaceae.</title>
        <authorList>
            <person name="Qu G."/>
        </authorList>
    </citation>
    <scope>NUCLEOTIDE SEQUENCE</scope>
    <source>
        <strain evidence="8">C.B.Clarke</strain>
        <tissue evidence="8">Leaf</tissue>
    </source>
</reference>